<dbReference type="Pfam" id="PF08367">
    <property type="entry name" value="M16C_assoc"/>
    <property type="match status" value="1"/>
</dbReference>
<gene>
    <name evidence="2" type="ORF">QCO44_08610</name>
</gene>
<proteinExistence type="predicted"/>
<dbReference type="Pfam" id="PF00675">
    <property type="entry name" value="Peptidase_M16"/>
    <property type="match status" value="1"/>
</dbReference>
<organism evidence="2 3">
    <name type="scientific">Selenomonas sputigena</name>
    <dbReference type="NCBI Taxonomy" id="69823"/>
    <lineage>
        <taxon>Bacteria</taxon>
        <taxon>Bacillati</taxon>
        <taxon>Bacillota</taxon>
        <taxon>Negativicutes</taxon>
        <taxon>Selenomonadales</taxon>
        <taxon>Selenomonadaceae</taxon>
        <taxon>Selenomonas</taxon>
    </lineage>
</organism>
<sequence length="980" mass="110854">MKLNLKENEILHGFRLLKQQAVPEIDAKAYEFVHEKSGARLFFLENDDDNKVFSITFRTPPADDTGVAHIVEHSVLCGSRKYPLKEPFVELVKGSLNTFLNAMTFPDKTMYPVASRNDKDFQNLMDVYLDAVFYPAMRETPEIFQQEGWHYEIESPEKPLVYSGVVYNEMKGALSAPDDVLENKIMAALYPDTTYGFESGGNPEAIPTLTQEDFVAFHSRYYHPSNSYIYLYGAMDLAEKLAYLDAEYLSAFERIEPNSAIERQNPLAGMAKIEEAYSIGAGESAEEKTLLALSWLMGEAVAAEELLALSVLQHALLQTEAAPLKKALMDAKIGKDVGASFEDAVLQPYMSIVVNGSEPERAETLLAVTEDTLRRLVEEGIDKTLLEASINLIEFKMREADFGTYPKGLVYNIKIMNSWLYDEDPALYLYYENLFKKMREGLESRYFEETLEKRLLDNTHRALVILKPSKTLAGERDKALAEELAAKKERLSPEEIERIIALNKRLKERQESPETPEALAKIPLLSLSDIRTEAERIPLEERSLAGCKVLFSDIFTNKIAYLNLYFDTQCVPQEKIPQLFLLSELMGAMDTKSHTYAEIANRMNLHTGGISYEAFAAARKGEPDSSMPLFRIRARAFQRNLPELFSLLGEILTETRFDDKKRLEELCGQCRAVMEMRVMSASQQAMAVRLASYLSPAGAYNEQAGLSFHRFIVDITDHFEERFASLSATLAELLPLVFRKDGLTFGLTLHAKAYALFEGEVEAFCRRLPQESAVPRTYHWKVEAKNEGLLSSSRVQYVGKAANFLRLGFSYTGSLSVLETILRYDYFWTKIRVQGGAYGAFTQFSRIGFMLFGSYRDPNLVETLDIFDHTADYLRDFDVSDREMVKFIIGTISSLDTPRTPQLKGLGAQDNFLRGITHEDRQRTRDEILATRQQGIRDLAPMIEACMKQNILCVFGNEDKLKENAALFGSLVHALGGSND</sequence>
<dbReference type="Gene3D" id="3.30.830.10">
    <property type="entry name" value="Metalloenzyme, LuxS/M16 peptidase-like"/>
    <property type="match status" value="4"/>
</dbReference>
<dbReference type="InterPro" id="IPR055130">
    <property type="entry name" value="PreP_C"/>
</dbReference>
<dbReference type="SMART" id="SM01264">
    <property type="entry name" value="M16C_associated"/>
    <property type="match status" value="1"/>
</dbReference>
<feature type="domain" description="Peptidase M16C associated" evidence="1">
    <location>
        <begin position="466"/>
        <end position="715"/>
    </location>
</feature>
<dbReference type="RefSeq" id="WP_368847416.1">
    <property type="nucleotide sequence ID" value="NZ_CP194411.1"/>
</dbReference>
<reference evidence="2 3" key="1">
    <citation type="submission" date="2023-04" db="EMBL/GenBank/DDBJ databases">
        <title>Genome Sequence of Selenomonas sputigena ATCC 33150.</title>
        <authorList>
            <person name="Miller D.P."/>
            <person name="Anvari S."/>
            <person name="Polson S.W."/>
            <person name="Macdonald M."/>
            <person name="Mcdowell J.V."/>
        </authorList>
    </citation>
    <scope>NUCLEOTIDE SEQUENCE [LARGE SCALE GENOMIC DNA]</scope>
    <source>
        <strain evidence="2 3">ATCC 33150</strain>
    </source>
</reference>
<dbReference type="InterPro" id="IPR011249">
    <property type="entry name" value="Metalloenz_LuxS/M16"/>
</dbReference>
<evidence type="ECO:0000259" key="1">
    <source>
        <dbReference type="SMART" id="SM01264"/>
    </source>
</evidence>
<dbReference type="PANTHER" id="PTHR43016">
    <property type="entry name" value="PRESEQUENCE PROTEASE"/>
    <property type="match status" value="1"/>
</dbReference>
<dbReference type="InterPro" id="IPR013578">
    <property type="entry name" value="Peptidase_M16C_assoc"/>
</dbReference>
<accession>A0ABV3X681</accession>
<protein>
    <submittedName>
        <fullName evidence="2">Insulinase family protein</fullName>
    </submittedName>
</protein>
<dbReference type="InterPro" id="IPR011765">
    <property type="entry name" value="Pept_M16_N"/>
</dbReference>
<evidence type="ECO:0000313" key="3">
    <source>
        <dbReference type="Proteomes" id="UP001559623"/>
    </source>
</evidence>
<dbReference type="Proteomes" id="UP001559623">
    <property type="component" value="Unassembled WGS sequence"/>
</dbReference>
<evidence type="ECO:0000313" key="2">
    <source>
        <dbReference type="EMBL" id="MEX5285691.1"/>
    </source>
</evidence>
<dbReference type="EMBL" id="JARVLH010000005">
    <property type="protein sequence ID" value="MEX5285691.1"/>
    <property type="molecule type" value="Genomic_DNA"/>
</dbReference>
<dbReference type="InterPro" id="IPR007863">
    <property type="entry name" value="Peptidase_M16_C"/>
</dbReference>
<dbReference type="Pfam" id="PF05193">
    <property type="entry name" value="Peptidase_M16_C"/>
    <property type="match status" value="1"/>
</dbReference>
<comment type="caution">
    <text evidence="2">The sequence shown here is derived from an EMBL/GenBank/DDBJ whole genome shotgun (WGS) entry which is preliminary data.</text>
</comment>
<keyword evidence="3" id="KW-1185">Reference proteome</keyword>
<dbReference type="PANTHER" id="PTHR43016:SF13">
    <property type="entry name" value="PRESEQUENCE PROTEASE, MITOCHONDRIAL"/>
    <property type="match status" value="1"/>
</dbReference>
<dbReference type="Pfam" id="PF22516">
    <property type="entry name" value="PreP_C"/>
    <property type="match status" value="1"/>
</dbReference>
<dbReference type="SUPFAM" id="SSF63411">
    <property type="entry name" value="LuxS/MPP-like metallohydrolase"/>
    <property type="match status" value="4"/>
</dbReference>
<name>A0ABV3X681_9FIRM</name>